<dbReference type="RefSeq" id="WP_367623437.1">
    <property type="nucleotide sequence ID" value="NZ_JBFNQD010000001.1"/>
</dbReference>
<keyword evidence="2" id="KW-1185">Reference proteome</keyword>
<sequence length="108" mass="12045">MSNLPPDNQARGRISRPLWPDIRRGAVLLLKQMPWPNHPATILPGGPPELVPGERPGLGAFIVTATFTAIIVRVDNISFRLEPEGGELGTRWVVVWVRTETESTPFRR</sequence>
<dbReference type="Proteomes" id="UP001555786">
    <property type="component" value="Unassembled WGS sequence"/>
</dbReference>
<gene>
    <name evidence="1" type="ORF">ABXS05_03485</name>
</gene>
<protein>
    <submittedName>
        <fullName evidence="1">Uncharacterized protein</fullName>
    </submittedName>
</protein>
<proteinExistence type="predicted"/>
<accession>A0ABV3PG27</accession>
<evidence type="ECO:0000313" key="1">
    <source>
        <dbReference type="EMBL" id="MEW9304586.1"/>
    </source>
</evidence>
<dbReference type="EMBL" id="JBFNQD010000001">
    <property type="protein sequence ID" value="MEW9304586.1"/>
    <property type="molecule type" value="Genomic_DNA"/>
</dbReference>
<evidence type="ECO:0000313" key="2">
    <source>
        <dbReference type="Proteomes" id="UP001555786"/>
    </source>
</evidence>
<reference evidence="1 2" key="1">
    <citation type="submission" date="2024-07" db="EMBL/GenBank/DDBJ databases">
        <title>Description of Labrys sedimenti sp. nov., isolated from a diclofenac-degrading enrichment culture.</title>
        <authorList>
            <person name="Tancsics A."/>
            <person name="Csepanyi A."/>
        </authorList>
    </citation>
    <scope>NUCLEOTIDE SEQUENCE [LARGE SCALE GENOMIC DNA]</scope>
    <source>
        <strain evidence="1 2">LMG 23578</strain>
    </source>
</reference>
<organism evidence="1 2">
    <name type="scientific">Labrys neptuniae</name>
    <dbReference type="NCBI Taxonomy" id="376174"/>
    <lineage>
        <taxon>Bacteria</taxon>
        <taxon>Pseudomonadati</taxon>
        <taxon>Pseudomonadota</taxon>
        <taxon>Alphaproteobacteria</taxon>
        <taxon>Hyphomicrobiales</taxon>
        <taxon>Xanthobacteraceae</taxon>
        <taxon>Labrys</taxon>
    </lineage>
</organism>
<comment type="caution">
    <text evidence="1">The sequence shown here is derived from an EMBL/GenBank/DDBJ whole genome shotgun (WGS) entry which is preliminary data.</text>
</comment>
<name>A0ABV3PG27_9HYPH</name>